<dbReference type="GO" id="GO:0016020">
    <property type="term" value="C:membrane"/>
    <property type="evidence" value="ECO:0007669"/>
    <property type="project" value="UniProtKB-SubCell"/>
</dbReference>
<name>A0AAW0A688_9AGAR</name>
<accession>A0AAW0A688</accession>
<evidence type="ECO:0000313" key="7">
    <source>
        <dbReference type="EMBL" id="KAK7001710.1"/>
    </source>
</evidence>
<feature type="region of interest" description="Disordered" evidence="5">
    <location>
        <begin position="295"/>
        <end position="344"/>
    </location>
</feature>
<dbReference type="EMBL" id="JAWWNJ010000082">
    <property type="protein sequence ID" value="KAK7001710.1"/>
    <property type="molecule type" value="Genomic_DNA"/>
</dbReference>
<proteinExistence type="predicted"/>
<comment type="subcellular location">
    <subcellularLocation>
        <location evidence="1">Membrane</location>
        <topology evidence="1">Single-pass membrane protein</topology>
    </subcellularLocation>
</comment>
<dbReference type="Proteomes" id="UP001362999">
    <property type="component" value="Unassembled WGS sequence"/>
</dbReference>
<keyword evidence="4 6" id="KW-0472">Membrane</keyword>
<evidence type="ECO:0000256" key="5">
    <source>
        <dbReference type="SAM" id="MobiDB-lite"/>
    </source>
</evidence>
<dbReference type="PANTHER" id="PTHR15549">
    <property type="entry name" value="PAIRED IMMUNOGLOBULIN-LIKE TYPE 2 RECEPTOR"/>
    <property type="match status" value="1"/>
</dbReference>
<feature type="region of interest" description="Disordered" evidence="5">
    <location>
        <begin position="193"/>
        <end position="212"/>
    </location>
</feature>
<feature type="compositionally biased region" description="Polar residues" evidence="5">
    <location>
        <begin position="306"/>
        <end position="324"/>
    </location>
</feature>
<comment type="caution">
    <text evidence="7">The sequence shown here is derived from an EMBL/GenBank/DDBJ whole genome shotgun (WGS) entry which is preliminary data.</text>
</comment>
<feature type="compositionally biased region" description="Polar residues" evidence="5">
    <location>
        <begin position="196"/>
        <end position="207"/>
    </location>
</feature>
<reference evidence="7 8" key="1">
    <citation type="journal article" date="2024" name="J Genomics">
        <title>Draft genome sequencing and assembly of Favolaschia claudopus CIRM-BRFM 2984 isolated from oak limbs.</title>
        <authorList>
            <person name="Navarro D."/>
            <person name="Drula E."/>
            <person name="Chaduli D."/>
            <person name="Cazenave R."/>
            <person name="Ahrendt S."/>
            <person name="Wang J."/>
            <person name="Lipzen A."/>
            <person name="Daum C."/>
            <person name="Barry K."/>
            <person name="Grigoriev I.V."/>
            <person name="Favel A."/>
            <person name="Rosso M.N."/>
            <person name="Martin F."/>
        </authorList>
    </citation>
    <scope>NUCLEOTIDE SEQUENCE [LARGE SCALE GENOMIC DNA]</scope>
    <source>
        <strain evidence="7 8">CIRM-BRFM 2984</strain>
    </source>
</reference>
<keyword evidence="8" id="KW-1185">Reference proteome</keyword>
<evidence type="ECO:0000256" key="2">
    <source>
        <dbReference type="ARBA" id="ARBA00022692"/>
    </source>
</evidence>
<organism evidence="7 8">
    <name type="scientific">Favolaschia claudopus</name>
    <dbReference type="NCBI Taxonomy" id="2862362"/>
    <lineage>
        <taxon>Eukaryota</taxon>
        <taxon>Fungi</taxon>
        <taxon>Dikarya</taxon>
        <taxon>Basidiomycota</taxon>
        <taxon>Agaricomycotina</taxon>
        <taxon>Agaricomycetes</taxon>
        <taxon>Agaricomycetidae</taxon>
        <taxon>Agaricales</taxon>
        <taxon>Marasmiineae</taxon>
        <taxon>Mycenaceae</taxon>
        <taxon>Favolaschia</taxon>
    </lineage>
</organism>
<dbReference type="AlphaFoldDB" id="A0AAW0A688"/>
<sequence>MEQYKLAGLVPVRIFLLAADLQARLFFFFPRYVMRLSDRTRILGLVSFFALFSADAMAQIPTTTQLVTLWQFGQGRLLAGQATLPLQPLSTARDGSATAYLFQALNPVTITTVVDGALTTQTTPSATPRTVIASASGWIEPFGDDDIISCGLSDATFGGCVEIISQTNIKPQNSGVPTPQVFRVAAATVEKAGSAPSPTLTPQSDSTPAAAKRSSSGAVIGGVVAGLLVFAAILALCIFLLRRRWRRQDETAARGFEAPVTAAPTSNDAPDMRSSKQQPLSFASFQAGPQMELGQSKQELVAYHAPSTSASSHPVSLSVRNGESQEGGDEDAPPPAYSGRSIVR</sequence>
<feature type="transmembrane region" description="Helical" evidence="6">
    <location>
        <begin position="218"/>
        <end position="241"/>
    </location>
</feature>
<protein>
    <recommendedName>
        <fullName evidence="9">Transmembrane protein</fullName>
    </recommendedName>
</protein>
<evidence type="ECO:0000256" key="1">
    <source>
        <dbReference type="ARBA" id="ARBA00004167"/>
    </source>
</evidence>
<evidence type="ECO:0000256" key="6">
    <source>
        <dbReference type="SAM" id="Phobius"/>
    </source>
</evidence>
<gene>
    <name evidence="7" type="ORF">R3P38DRAFT_3047372</name>
</gene>
<dbReference type="GO" id="GO:0071944">
    <property type="term" value="C:cell periphery"/>
    <property type="evidence" value="ECO:0007669"/>
    <property type="project" value="UniProtKB-ARBA"/>
</dbReference>
<feature type="region of interest" description="Disordered" evidence="5">
    <location>
        <begin position="256"/>
        <end position="278"/>
    </location>
</feature>
<dbReference type="CDD" id="cd12087">
    <property type="entry name" value="TM_EGFR-like"/>
    <property type="match status" value="1"/>
</dbReference>
<dbReference type="InterPro" id="IPR051694">
    <property type="entry name" value="Immunoregulatory_rcpt-like"/>
</dbReference>
<evidence type="ECO:0000313" key="8">
    <source>
        <dbReference type="Proteomes" id="UP001362999"/>
    </source>
</evidence>
<keyword evidence="2 6" id="KW-0812">Transmembrane</keyword>
<keyword evidence="3 6" id="KW-1133">Transmembrane helix</keyword>
<evidence type="ECO:0008006" key="9">
    <source>
        <dbReference type="Google" id="ProtNLM"/>
    </source>
</evidence>
<evidence type="ECO:0000256" key="4">
    <source>
        <dbReference type="ARBA" id="ARBA00023136"/>
    </source>
</evidence>
<evidence type="ECO:0000256" key="3">
    <source>
        <dbReference type="ARBA" id="ARBA00022989"/>
    </source>
</evidence>
<dbReference type="PANTHER" id="PTHR15549:SF30">
    <property type="entry name" value="MID2 DOMAIN-CONTAINING PROTEIN"/>
    <property type="match status" value="1"/>
</dbReference>